<evidence type="ECO:0008006" key="3">
    <source>
        <dbReference type="Google" id="ProtNLM"/>
    </source>
</evidence>
<dbReference type="AlphaFoldDB" id="G7YAZ5"/>
<name>G7YAZ5_CLOSI</name>
<evidence type="ECO:0000313" key="2">
    <source>
        <dbReference type="Proteomes" id="UP000008909"/>
    </source>
</evidence>
<protein>
    <recommendedName>
        <fullName evidence="3">Apple domain-containing protein</fullName>
    </recommendedName>
</protein>
<accession>G7YAZ5</accession>
<dbReference type="EMBL" id="DF143015">
    <property type="protein sequence ID" value="GAA50129.1"/>
    <property type="molecule type" value="Genomic_DNA"/>
</dbReference>
<keyword evidence="2" id="KW-1185">Reference proteome</keyword>
<reference key="2">
    <citation type="submission" date="2011-10" db="EMBL/GenBank/DDBJ databases">
        <title>The genome and transcriptome sequence of Clonorchis sinensis provide insights into the carcinogenic liver fluke.</title>
        <authorList>
            <person name="Wang X."/>
            <person name="Huang Y."/>
            <person name="Chen W."/>
            <person name="Liu H."/>
            <person name="Guo L."/>
            <person name="Chen Y."/>
            <person name="Luo F."/>
            <person name="Zhou W."/>
            <person name="Sun J."/>
            <person name="Mao Q."/>
            <person name="Liang P."/>
            <person name="Zhou C."/>
            <person name="Tian Y."/>
            <person name="Men J."/>
            <person name="Lv X."/>
            <person name="Huang L."/>
            <person name="Zhou J."/>
            <person name="Hu Y."/>
            <person name="Li R."/>
            <person name="Zhang F."/>
            <person name="Lei H."/>
            <person name="Li X."/>
            <person name="Hu X."/>
            <person name="Liang C."/>
            <person name="Xu J."/>
            <person name="Wu Z."/>
            <person name="Yu X."/>
        </authorList>
    </citation>
    <scope>NUCLEOTIDE SEQUENCE</scope>
    <source>
        <strain>Henan</strain>
    </source>
</reference>
<reference evidence="1" key="1">
    <citation type="journal article" date="2011" name="Genome Biol.">
        <title>The draft genome of the carcinogenic human liver fluke Clonorchis sinensis.</title>
        <authorList>
            <person name="Wang X."/>
            <person name="Chen W."/>
            <person name="Huang Y."/>
            <person name="Sun J."/>
            <person name="Men J."/>
            <person name="Liu H."/>
            <person name="Luo F."/>
            <person name="Guo L."/>
            <person name="Lv X."/>
            <person name="Deng C."/>
            <person name="Zhou C."/>
            <person name="Fan Y."/>
            <person name="Li X."/>
            <person name="Huang L."/>
            <person name="Hu Y."/>
            <person name="Liang C."/>
            <person name="Hu X."/>
            <person name="Xu J."/>
            <person name="Yu X."/>
        </authorList>
    </citation>
    <scope>NUCLEOTIDE SEQUENCE [LARGE SCALE GENOMIC DNA]</scope>
    <source>
        <strain evidence="1">Henan</strain>
    </source>
</reference>
<organism evidence="1 2">
    <name type="scientific">Clonorchis sinensis</name>
    <name type="common">Chinese liver fluke</name>
    <dbReference type="NCBI Taxonomy" id="79923"/>
    <lineage>
        <taxon>Eukaryota</taxon>
        <taxon>Metazoa</taxon>
        <taxon>Spiralia</taxon>
        <taxon>Lophotrochozoa</taxon>
        <taxon>Platyhelminthes</taxon>
        <taxon>Trematoda</taxon>
        <taxon>Digenea</taxon>
        <taxon>Opisthorchiida</taxon>
        <taxon>Opisthorchiata</taxon>
        <taxon>Opisthorchiidae</taxon>
        <taxon>Clonorchis</taxon>
    </lineage>
</organism>
<sequence>MGTNQRKISENSHVQSGRKREQFCWAVRSEVDCGPGQLQKVDDTCMFKLNGLMGFCAANKQCADRGERFGQHWFLVGKNAHKIPSSLSAGQSIWTSRTRYFDPSPYGHVWRVGDPHWANYSETTSNASAPSPSLEDGSAIRITYVQHNGSHNIFHLTRNSKEFRAAVCERVLVTTPYHPSSNMMITTEVFRVNWPSSSHSMVLDDSLSVGCYANHRAPTIIDCAFTCRLSTLCRTAYYNPSKRCVLSLYVDSLLPMIIYSREGNWTRLARPNCELSSATLAELVGQMTMGSIRQASQEIQKRMIEMLYMRKSNISVKLHNYEYNGCLQIRKLLMEKAAS</sequence>
<proteinExistence type="predicted"/>
<gene>
    <name evidence="1" type="ORF">CLF_104101</name>
</gene>
<evidence type="ECO:0000313" key="1">
    <source>
        <dbReference type="EMBL" id="GAA50129.1"/>
    </source>
</evidence>
<dbReference type="Proteomes" id="UP000008909">
    <property type="component" value="Unassembled WGS sequence"/>
</dbReference>